<gene>
    <name evidence="3" type="ORF">GCM10010151_63070</name>
</gene>
<keyword evidence="4" id="KW-1185">Reference proteome</keyword>
<feature type="compositionally biased region" description="Basic residues" evidence="1">
    <location>
        <begin position="70"/>
        <end position="79"/>
    </location>
</feature>
<reference evidence="3 4" key="1">
    <citation type="journal article" date="2019" name="Int. J. Syst. Evol. Microbiol.">
        <title>The Global Catalogue of Microorganisms (GCM) 10K type strain sequencing project: providing services to taxonomists for standard genome sequencing and annotation.</title>
        <authorList>
            <consortium name="The Broad Institute Genomics Platform"/>
            <consortium name="The Broad Institute Genome Sequencing Center for Infectious Disease"/>
            <person name="Wu L."/>
            <person name="Ma J."/>
        </authorList>
    </citation>
    <scope>NUCLEOTIDE SEQUENCE [LARGE SCALE GENOMIC DNA]</scope>
    <source>
        <strain evidence="3 4">JCM 3146</strain>
    </source>
</reference>
<evidence type="ECO:0000313" key="4">
    <source>
        <dbReference type="Proteomes" id="UP001501822"/>
    </source>
</evidence>
<protein>
    <submittedName>
        <fullName evidence="3">Uncharacterized protein</fullName>
    </submittedName>
</protein>
<feature type="transmembrane region" description="Helical" evidence="2">
    <location>
        <begin position="12"/>
        <end position="33"/>
    </location>
</feature>
<evidence type="ECO:0000313" key="3">
    <source>
        <dbReference type="EMBL" id="GAA0364483.1"/>
    </source>
</evidence>
<keyword evidence="2" id="KW-1133">Transmembrane helix</keyword>
<proteinExistence type="predicted"/>
<evidence type="ECO:0000256" key="1">
    <source>
        <dbReference type="SAM" id="MobiDB-lite"/>
    </source>
</evidence>
<evidence type="ECO:0000256" key="2">
    <source>
        <dbReference type="SAM" id="Phobius"/>
    </source>
</evidence>
<dbReference type="RefSeq" id="WP_252803562.1">
    <property type="nucleotide sequence ID" value="NZ_BAAABM010000064.1"/>
</dbReference>
<feature type="region of interest" description="Disordered" evidence="1">
    <location>
        <begin position="57"/>
        <end position="79"/>
    </location>
</feature>
<keyword evidence="2" id="KW-0472">Membrane</keyword>
<name>A0ABN0XI61_9ACTN</name>
<accession>A0ABN0XI61</accession>
<keyword evidence="2" id="KW-0812">Transmembrane</keyword>
<dbReference type="Proteomes" id="UP001501822">
    <property type="component" value="Unassembled WGS sequence"/>
</dbReference>
<comment type="caution">
    <text evidence="3">The sequence shown here is derived from an EMBL/GenBank/DDBJ whole genome shotgun (WGS) entry which is preliminary data.</text>
</comment>
<organism evidence="3 4">
    <name type="scientific">Actinoallomurus spadix</name>
    <dbReference type="NCBI Taxonomy" id="79912"/>
    <lineage>
        <taxon>Bacteria</taxon>
        <taxon>Bacillati</taxon>
        <taxon>Actinomycetota</taxon>
        <taxon>Actinomycetes</taxon>
        <taxon>Streptosporangiales</taxon>
        <taxon>Thermomonosporaceae</taxon>
        <taxon>Actinoallomurus</taxon>
    </lineage>
</organism>
<dbReference type="EMBL" id="BAAABM010000064">
    <property type="protein sequence ID" value="GAA0364483.1"/>
    <property type="molecule type" value="Genomic_DNA"/>
</dbReference>
<sequence length="101" mass="11062">MGTVMHLLMIRFALVVGGVVLLVIAGFTVAVTIERRGRWQEARRYVEPLLRALAREDRDGRPAGVPPGRRSARGGARRAAARTLLGYLEDRPARDGKGTGR</sequence>